<evidence type="ECO:0000256" key="1">
    <source>
        <dbReference type="SAM" id="MobiDB-lite"/>
    </source>
</evidence>
<organism evidence="3 4">
    <name type="scientific">Nannocystis pusilla</name>
    <dbReference type="NCBI Taxonomy" id="889268"/>
    <lineage>
        <taxon>Bacteria</taxon>
        <taxon>Pseudomonadati</taxon>
        <taxon>Myxococcota</taxon>
        <taxon>Polyangia</taxon>
        <taxon>Nannocystales</taxon>
        <taxon>Nannocystaceae</taxon>
        <taxon>Nannocystis</taxon>
    </lineage>
</organism>
<feature type="region of interest" description="Disordered" evidence="1">
    <location>
        <begin position="30"/>
        <end position="71"/>
    </location>
</feature>
<dbReference type="PROSITE" id="PS51257">
    <property type="entry name" value="PROKAR_LIPOPROTEIN"/>
    <property type="match status" value="1"/>
</dbReference>
<gene>
    <name evidence="3" type="ORF">OV079_50255</name>
</gene>
<dbReference type="Proteomes" id="UP001150924">
    <property type="component" value="Unassembled WGS sequence"/>
</dbReference>
<evidence type="ECO:0000256" key="2">
    <source>
        <dbReference type="SAM" id="SignalP"/>
    </source>
</evidence>
<name>A0A9X3F069_9BACT</name>
<accession>A0A9X3F069</accession>
<feature type="signal peptide" evidence="2">
    <location>
        <begin position="1"/>
        <end position="22"/>
    </location>
</feature>
<dbReference type="AlphaFoldDB" id="A0A9X3F069"/>
<keyword evidence="4" id="KW-1185">Reference proteome</keyword>
<evidence type="ECO:0008006" key="5">
    <source>
        <dbReference type="Google" id="ProtNLM"/>
    </source>
</evidence>
<feature type="chain" id="PRO_5040914453" description="Lipoprotein" evidence="2">
    <location>
        <begin position="23"/>
        <end position="187"/>
    </location>
</feature>
<comment type="caution">
    <text evidence="3">The sequence shown here is derived from an EMBL/GenBank/DDBJ whole genome shotgun (WGS) entry which is preliminary data.</text>
</comment>
<evidence type="ECO:0000313" key="4">
    <source>
        <dbReference type="Proteomes" id="UP001150924"/>
    </source>
</evidence>
<dbReference type="EMBL" id="JAPNKE010000002">
    <property type="protein sequence ID" value="MCY1013582.1"/>
    <property type="molecule type" value="Genomic_DNA"/>
</dbReference>
<proteinExistence type="predicted"/>
<keyword evidence="2" id="KW-0732">Signal</keyword>
<reference evidence="3" key="1">
    <citation type="submission" date="2022-11" db="EMBL/GenBank/DDBJ databases">
        <title>Minimal conservation of predation-associated metabolite biosynthetic gene clusters underscores biosynthetic potential of Myxococcota including descriptions for ten novel species: Archangium lansinium sp. nov., Myxococcus landrumus sp. nov., Nannocystis bai.</title>
        <authorList>
            <person name="Ahearne A."/>
            <person name="Stevens C."/>
            <person name="Phillips K."/>
        </authorList>
    </citation>
    <scope>NUCLEOTIDE SEQUENCE</scope>
    <source>
        <strain evidence="3">Na p29</strain>
    </source>
</reference>
<protein>
    <recommendedName>
        <fullName evidence="5">Lipoprotein</fullName>
    </recommendedName>
</protein>
<evidence type="ECO:0000313" key="3">
    <source>
        <dbReference type="EMBL" id="MCY1013582.1"/>
    </source>
</evidence>
<dbReference type="RefSeq" id="WP_267777647.1">
    <property type="nucleotide sequence ID" value="NZ_JAPNKE010000002.1"/>
</dbReference>
<sequence length="187" mass="20270">MPRALRYALLLALVTAGACTHAKPVALAEDRADEPADASASSGVPPQSGDVPPIVDQYFPPGQEPGPPRWRVSEVDPRLVVREGSDELGFLEQPCAHDESCGCLVAAEHRYRRSEDGWSITVVLPEVEFRQVFKRGTCIQGCGHQVPPDPTSVRSLGAIDPAAVEIVVQRPRRVVTKQTCSEPLYPP</sequence>